<evidence type="ECO:0000313" key="4">
    <source>
        <dbReference type="EMBL" id="PVD27298.1"/>
    </source>
</evidence>
<evidence type="ECO:0000256" key="2">
    <source>
        <dbReference type="SAM" id="Phobius"/>
    </source>
</evidence>
<accession>A0A2T7P1J7</accession>
<organism evidence="4 5">
    <name type="scientific">Pomacea canaliculata</name>
    <name type="common">Golden apple snail</name>
    <dbReference type="NCBI Taxonomy" id="400727"/>
    <lineage>
        <taxon>Eukaryota</taxon>
        <taxon>Metazoa</taxon>
        <taxon>Spiralia</taxon>
        <taxon>Lophotrochozoa</taxon>
        <taxon>Mollusca</taxon>
        <taxon>Gastropoda</taxon>
        <taxon>Caenogastropoda</taxon>
        <taxon>Architaenioglossa</taxon>
        <taxon>Ampullarioidea</taxon>
        <taxon>Ampullariidae</taxon>
        <taxon>Pomacea</taxon>
    </lineage>
</organism>
<sequence>MKRPCCLITLLLILHENGRNSVFACGGMGTNQTSHEEVTIKENTQADLRCNLRTENSETSKESAFVIEMRLCDNGKYHDVCRCRWLPDKDAVCKNQRNVSICEADNNEMRFSVFVKRTYSLPQLFHTDSHLQDLTRVLDEGLTLGLRSYTGVISKCVMTKFPPKPNTKEVACGLSGSAPDFILTLNLTTEPPIEEGIWMLRVFTDLGDSNITFVLTNKTSETNITKTECISSEVVALRCIFPKNLNTTRTDFTVYFHSADGKADLLVDCAWVGDQLHCIEQVGFKCKWPVSDVADISVPTRFLRFSGTYSCIPEGSSSENTISCKFSENQSERQQEKSQDEHQREGDLKQHGDKGAGSSTEETLGIVFGVVALVLLATVGVVMYKKFLNKKTEQLNTMNTVRSY</sequence>
<evidence type="ECO:0000256" key="1">
    <source>
        <dbReference type="SAM" id="MobiDB-lite"/>
    </source>
</evidence>
<evidence type="ECO:0000256" key="3">
    <source>
        <dbReference type="SAM" id="SignalP"/>
    </source>
</evidence>
<keyword evidence="3" id="KW-0732">Signal</keyword>
<gene>
    <name evidence="4" type="ORF">C0Q70_12453</name>
</gene>
<dbReference type="AlphaFoldDB" id="A0A2T7P1J7"/>
<protein>
    <recommendedName>
        <fullName evidence="6">Ig-like domain-containing protein</fullName>
    </recommendedName>
</protein>
<dbReference type="EMBL" id="PZQS01000007">
    <property type="protein sequence ID" value="PVD27298.1"/>
    <property type="molecule type" value="Genomic_DNA"/>
</dbReference>
<feature type="region of interest" description="Disordered" evidence="1">
    <location>
        <begin position="326"/>
        <end position="359"/>
    </location>
</feature>
<proteinExistence type="predicted"/>
<feature type="compositionally biased region" description="Basic and acidic residues" evidence="1">
    <location>
        <begin position="330"/>
        <end position="354"/>
    </location>
</feature>
<keyword evidence="5" id="KW-1185">Reference proteome</keyword>
<feature type="transmembrane region" description="Helical" evidence="2">
    <location>
        <begin position="364"/>
        <end position="384"/>
    </location>
</feature>
<feature type="chain" id="PRO_5015761404" description="Ig-like domain-containing protein" evidence="3">
    <location>
        <begin position="21"/>
        <end position="404"/>
    </location>
</feature>
<evidence type="ECO:0000313" key="5">
    <source>
        <dbReference type="Proteomes" id="UP000245119"/>
    </source>
</evidence>
<comment type="caution">
    <text evidence="4">The sequence shown here is derived from an EMBL/GenBank/DDBJ whole genome shotgun (WGS) entry which is preliminary data.</text>
</comment>
<keyword evidence="2" id="KW-0472">Membrane</keyword>
<reference evidence="4 5" key="1">
    <citation type="submission" date="2018-04" db="EMBL/GenBank/DDBJ databases">
        <title>The genome of golden apple snail Pomacea canaliculata provides insight into stress tolerance and invasive adaptation.</title>
        <authorList>
            <person name="Liu C."/>
            <person name="Liu B."/>
            <person name="Ren Y."/>
            <person name="Zhang Y."/>
            <person name="Wang H."/>
            <person name="Li S."/>
            <person name="Jiang F."/>
            <person name="Yin L."/>
            <person name="Zhang G."/>
            <person name="Qian W."/>
            <person name="Fan W."/>
        </authorList>
    </citation>
    <scope>NUCLEOTIDE SEQUENCE [LARGE SCALE GENOMIC DNA]</scope>
    <source>
        <strain evidence="4">SZHN2017</strain>
        <tissue evidence="4">Muscle</tissue>
    </source>
</reference>
<dbReference type="Proteomes" id="UP000245119">
    <property type="component" value="Linkage Group LG7"/>
</dbReference>
<keyword evidence="2" id="KW-0812">Transmembrane</keyword>
<name>A0A2T7P1J7_POMCA</name>
<evidence type="ECO:0008006" key="6">
    <source>
        <dbReference type="Google" id="ProtNLM"/>
    </source>
</evidence>
<feature type="signal peptide" evidence="3">
    <location>
        <begin position="1"/>
        <end position="20"/>
    </location>
</feature>
<keyword evidence="2" id="KW-1133">Transmembrane helix</keyword>